<dbReference type="EMBL" id="BPQP01000087">
    <property type="protein sequence ID" value="GJD97300.1"/>
    <property type="molecule type" value="Genomic_DNA"/>
</dbReference>
<evidence type="ECO:0000313" key="1">
    <source>
        <dbReference type="EMBL" id="GJD97300.1"/>
    </source>
</evidence>
<keyword evidence="2" id="KW-1185">Reference proteome</keyword>
<reference evidence="1" key="1">
    <citation type="journal article" date="2021" name="Front. Microbiol.">
        <title>Comprehensive Comparative Genomics and Phenotyping of Methylobacterium Species.</title>
        <authorList>
            <person name="Alessa O."/>
            <person name="Ogura Y."/>
            <person name="Fujitani Y."/>
            <person name="Takami H."/>
            <person name="Hayashi T."/>
            <person name="Sahin N."/>
            <person name="Tani A."/>
        </authorList>
    </citation>
    <scope>NUCLEOTIDE SEQUENCE</scope>
    <source>
        <strain evidence="1">DSM 19015</strain>
    </source>
</reference>
<proteinExistence type="predicted"/>
<dbReference type="Proteomes" id="UP001055125">
    <property type="component" value="Unassembled WGS sequence"/>
</dbReference>
<comment type="caution">
    <text evidence="1">The sequence shown here is derived from an EMBL/GenBank/DDBJ whole genome shotgun (WGS) entry which is preliminary data.</text>
</comment>
<name>A0ABQ4S3W4_9HYPH</name>
<reference evidence="1" key="2">
    <citation type="submission" date="2021-08" db="EMBL/GenBank/DDBJ databases">
        <authorList>
            <person name="Tani A."/>
            <person name="Ola A."/>
            <person name="Ogura Y."/>
            <person name="Katsura K."/>
            <person name="Hayashi T."/>
        </authorList>
    </citation>
    <scope>NUCLEOTIDE SEQUENCE</scope>
    <source>
        <strain evidence="1">DSM 19015</strain>
    </source>
</reference>
<protein>
    <submittedName>
        <fullName evidence="1">Uncharacterized protein</fullName>
    </submittedName>
</protein>
<accession>A0ABQ4S3W4</accession>
<evidence type="ECO:0000313" key="2">
    <source>
        <dbReference type="Proteomes" id="UP001055125"/>
    </source>
</evidence>
<sequence length="200" mass="21594">MPRRCSLCAHPGRSDIDAALSSGASLDAVLTQFGLPSRSALQRHRTGHLGREVTLHIPPMIPAASSAPASSTDTAATLDRLFARANTNTDRSIQDYARLVMDGLSHAYAAAVEADDQTLAIRALRELRAMLQFHAVVPIGALRQKPGWAEPPQPMDPIHDMLNVLLSGVARDQGREAEALQRLGWSADWLADESVPAHQN</sequence>
<gene>
    <name evidence="1" type="ORF">OCOJLMKI_4529</name>
</gene>
<organism evidence="1 2">
    <name type="scientific">Methylobacterium iners</name>
    <dbReference type="NCBI Taxonomy" id="418707"/>
    <lineage>
        <taxon>Bacteria</taxon>
        <taxon>Pseudomonadati</taxon>
        <taxon>Pseudomonadota</taxon>
        <taxon>Alphaproteobacteria</taxon>
        <taxon>Hyphomicrobiales</taxon>
        <taxon>Methylobacteriaceae</taxon>
        <taxon>Methylobacterium</taxon>
    </lineage>
</organism>